<dbReference type="SUPFAM" id="SSF51905">
    <property type="entry name" value="FAD/NAD(P)-binding domain"/>
    <property type="match status" value="1"/>
</dbReference>
<dbReference type="AlphaFoldDB" id="A0AA37W882"/>
<comment type="caution">
    <text evidence="8">The sequence shown here is derived from an EMBL/GenBank/DDBJ whole genome shotgun (WGS) entry which is preliminary data.</text>
</comment>
<protein>
    <recommendedName>
        <fullName evidence="7">FAD dependent oxidoreductase domain-containing protein</fullName>
    </recommendedName>
</protein>
<reference evidence="8" key="2">
    <citation type="submission" date="2023-01" db="EMBL/GenBank/DDBJ databases">
        <title>Draft genome sequence of Litoribrevibacter albus strain NBRC 110071.</title>
        <authorList>
            <person name="Sun Q."/>
            <person name="Mori K."/>
        </authorList>
    </citation>
    <scope>NUCLEOTIDE SEQUENCE</scope>
    <source>
        <strain evidence="8">NBRC 110071</strain>
    </source>
</reference>
<organism evidence="8 9">
    <name type="scientific">Litoribrevibacter albus</name>
    <dbReference type="NCBI Taxonomy" id="1473156"/>
    <lineage>
        <taxon>Bacteria</taxon>
        <taxon>Pseudomonadati</taxon>
        <taxon>Pseudomonadota</taxon>
        <taxon>Gammaproteobacteria</taxon>
        <taxon>Oceanospirillales</taxon>
        <taxon>Oceanospirillaceae</taxon>
        <taxon>Litoribrevibacter</taxon>
    </lineage>
</organism>
<feature type="domain" description="FAD dependent oxidoreductase" evidence="7">
    <location>
        <begin position="29"/>
        <end position="391"/>
    </location>
</feature>
<evidence type="ECO:0000313" key="9">
    <source>
        <dbReference type="Proteomes" id="UP001161389"/>
    </source>
</evidence>
<dbReference type="PANTHER" id="PTHR43104">
    <property type="entry name" value="L-2-HYDROXYGLUTARATE DEHYDROGENASE, MITOCHONDRIAL"/>
    <property type="match status" value="1"/>
</dbReference>
<evidence type="ECO:0000256" key="4">
    <source>
        <dbReference type="ARBA" id="ARBA00023002"/>
    </source>
</evidence>
<keyword evidence="9" id="KW-1185">Reference proteome</keyword>
<evidence type="ECO:0000256" key="5">
    <source>
        <dbReference type="ARBA" id="ARBA00037941"/>
    </source>
</evidence>
<keyword evidence="3" id="KW-0274">FAD</keyword>
<dbReference type="Proteomes" id="UP001161389">
    <property type="component" value="Unassembled WGS sequence"/>
</dbReference>
<comment type="cofactor">
    <cofactor evidence="1">
        <name>FAD</name>
        <dbReference type="ChEBI" id="CHEBI:57692"/>
    </cofactor>
</comment>
<gene>
    <name evidence="8" type="ORF">GCM10007876_40150</name>
</gene>
<reference evidence="8" key="1">
    <citation type="journal article" date="2014" name="Int. J. Syst. Evol. Microbiol.">
        <title>Complete genome sequence of Corynebacterium casei LMG S-19264T (=DSM 44701T), isolated from a smear-ripened cheese.</title>
        <authorList>
            <consortium name="US DOE Joint Genome Institute (JGI-PGF)"/>
            <person name="Walter F."/>
            <person name="Albersmeier A."/>
            <person name="Kalinowski J."/>
            <person name="Ruckert C."/>
        </authorList>
    </citation>
    <scope>NUCLEOTIDE SEQUENCE</scope>
    <source>
        <strain evidence="8">NBRC 110071</strain>
    </source>
</reference>
<accession>A0AA37W882</accession>
<keyword evidence="2" id="KW-0285">Flavoprotein</keyword>
<dbReference type="Gene3D" id="3.30.9.10">
    <property type="entry name" value="D-Amino Acid Oxidase, subunit A, domain 2"/>
    <property type="match status" value="1"/>
</dbReference>
<keyword evidence="4" id="KW-0560">Oxidoreductase</keyword>
<name>A0AA37W882_9GAMM</name>
<dbReference type="PANTHER" id="PTHR43104:SF4">
    <property type="entry name" value="L-2-HYDROXYGLUTARATE DEHYDROGENASE, MITOCHONDRIAL"/>
    <property type="match status" value="1"/>
</dbReference>
<dbReference type="Pfam" id="PF01266">
    <property type="entry name" value="DAO"/>
    <property type="match status" value="1"/>
</dbReference>
<evidence type="ECO:0000256" key="3">
    <source>
        <dbReference type="ARBA" id="ARBA00022827"/>
    </source>
</evidence>
<sequence length="397" mass="43303">MSQSLFTQKPSNTNKAHASNSNSTDLHTDYLVIGAGVVGLAIAKRLSDAGKECLVVEKNALFGEETSSRNSEVIHAGIYYPSSSLKARLCVEGKRQLYRYCQQRSIDHSPLGKLIVATSSDEEEQLSAIHLKAQANGVFDLEQLTQTQVNAREPNVKATSALLSPSTGIIDAHQYMLSLVGDIEDAANAIVYKAEVTHIEQHSQGWTVAINNQGEALTLRCRWLINAAGLHANALATMYSSDVPAIHYCRGLYFSYTGHSVFHHLIYPVPEKNTVGLGIHATLDMAGQVKFGPDTQYLDTIDYRMPESTHLDAIKSDWVTAIQRYYPALDANKLHPSYAGIRPKLSGPGDPAEDFLIEGPQTHGLPNLIHLLGIESPGLTASLAVAEYVLQLIDQSE</sequence>
<dbReference type="GO" id="GO:0047545">
    <property type="term" value="F:(S)-2-hydroxyglutarate dehydrogenase activity"/>
    <property type="evidence" value="ECO:0007669"/>
    <property type="project" value="TreeGrafter"/>
</dbReference>
<evidence type="ECO:0000256" key="6">
    <source>
        <dbReference type="SAM" id="MobiDB-lite"/>
    </source>
</evidence>
<evidence type="ECO:0000259" key="7">
    <source>
        <dbReference type="Pfam" id="PF01266"/>
    </source>
</evidence>
<dbReference type="RefSeq" id="WP_284383995.1">
    <property type="nucleotide sequence ID" value="NZ_BSNM01000027.1"/>
</dbReference>
<comment type="similarity">
    <text evidence="5">Belongs to the L2HGDH family.</text>
</comment>
<evidence type="ECO:0000313" key="8">
    <source>
        <dbReference type="EMBL" id="GLQ33535.1"/>
    </source>
</evidence>
<dbReference type="Gene3D" id="3.50.50.60">
    <property type="entry name" value="FAD/NAD(P)-binding domain"/>
    <property type="match status" value="1"/>
</dbReference>
<evidence type="ECO:0000256" key="2">
    <source>
        <dbReference type="ARBA" id="ARBA00022630"/>
    </source>
</evidence>
<dbReference type="EMBL" id="BSNM01000027">
    <property type="protein sequence ID" value="GLQ33535.1"/>
    <property type="molecule type" value="Genomic_DNA"/>
</dbReference>
<dbReference type="InterPro" id="IPR036188">
    <property type="entry name" value="FAD/NAD-bd_sf"/>
</dbReference>
<feature type="region of interest" description="Disordered" evidence="6">
    <location>
        <begin position="1"/>
        <end position="22"/>
    </location>
</feature>
<dbReference type="InterPro" id="IPR006076">
    <property type="entry name" value="FAD-dep_OxRdtase"/>
</dbReference>
<evidence type="ECO:0000256" key="1">
    <source>
        <dbReference type="ARBA" id="ARBA00001974"/>
    </source>
</evidence>
<proteinExistence type="inferred from homology"/>